<dbReference type="AlphaFoldDB" id="A0A6A8DAE5"/>
<dbReference type="Proteomes" id="UP000799092">
    <property type="component" value="Unassembled WGS sequence"/>
</dbReference>
<comment type="caution">
    <text evidence="1">The sequence shown here is derived from an EMBL/GenBank/DDBJ whole genome shotgun (WGS) entry which is preliminary data.</text>
</comment>
<dbReference type="EMBL" id="WJNG01000005">
    <property type="protein sequence ID" value="MRH42534.1"/>
    <property type="molecule type" value="Genomic_DNA"/>
</dbReference>
<evidence type="ECO:0000313" key="2">
    <source>
        <dbReference type="Proteomes" id="UP000799092"/>
    </source>
</evidence>
<gene>
    <name evidence="1" type="ORF">GH741_07535</name>
</gene>
<dbReference type="Pfam" id="PF17334">
    <property type="entry name" value="CsgA"/>
    <property type="match status" value="1"/>
</dbReference>
<proteinExistence type="predicted"/>
<sequence length="83" mass="9777">MDQNLAYLHEVLSNYVEENKAALDIDEKISHLDYSSEEEFVRGLNQEQVQMLSEILNKEMHYANESGDHERGYQLNEVYELLI</sequence>
<evidence type="ECO:0000313" key="1">
    <source>
        <dbReference type="EMBL" id="MRH42534.1"/>
    </source>
</evidence>
<dbReference type="RefSeq" id="WP_153736173.1">
    <property type="nucleotide sequence ID" value="NZ_WJNG01000005.1"/>
</dbReference>
<accession>A0A6A8DAE5</accession>
<dbReference type="OrthoDB" id="2938007at2"/>
<name>A0A6A8DAE5_9BACI</name>
<reference evidence="1" key="1">
    <citation type="submission" date="2019-11" db="EMBL/GenBank/DDBJ databases">
        <authorList>
            <person name="Li J."/>
        </authorList>
    </citation>
    <scope>NUCLEOTIDE SEQUENCE</scope>
    <source>
        <strain evidence="1">B6B</strain>
    </source>
</reference>
<protein>
    <submittedName>
        <fullName evidence="1">Sporulation protein</fullName>
    </submittedName>
</protein>
<dbReference type="InterPro" id="IPR020255">
    <property type="entry name" value="CsgA"/>
</dbReference>
<organism evidence="1 2">
    <name type="scientific">Aquibacillus halophilus</name>
    <dbReference type="NCBI Taxonomy" id="930132"/>
    <lineage>
        <taxon>Bacteria</taxon>
        <taxon>Bacillati</taxon>
        <taxon>Bacillota</taxon>
        <taxon>Bacilli</taxon>
        <taxon>Bacillales</taxon>
        <taxon>Bacillaceae</taxon>
        <taxon>Aquibacillus</taxon>
    </lineage>
</organism>
<keyword evidence="2" id="KW-1185">Reference proteome</keyword>